<dbReference type="Proteomes" id="UP000033551">
    <property type="component" value="Unassembled WGS sequence"/>
</dbReference>
<dbReference type="EMBL" id="JZWV01000407">
    <property type="protein sequence ID" value="KJY32542.1"/>
    <property type="molecule type" value="Genomic_DNA"/>
</dbReference>
<sequence>METRTDLPADGVRAGDRAPDGIRGGVRLFDAFRGPHWTLLVVGEAASAPAAPAELPGVRTVRIPSYGVYGDGAFLIRPDGYVGWAGPTAEGVAPYAAGVGAGGGFGGGFGVGVG</sequence>
<keyword evidence="2" id="KW-1185">Reference proteome</keyword>
<dbReference type="AlphaFoldDB" id="A0A0F4JDX0"/>
<evidence type="ECO:0000313" key="1">
    <source>
        <dbReference type="EMBL" id="KJY32542.1"/>
    </source>
</evidence>
<dbReference type="Pfam" id="PF21274">
    <property type="entry name" value="Rng_hyd_C"/>
    <property type="match status" value="1"/>
</dbReference>
<dbReference type="Gene3D" id="3.40.30.120">
    <property type="match status" value="1"/>
</dbReference>
<proteinExistence type="predicted"/>
<organism evidence="1 2">
    <name type="scientific">Streptomyces katrae</name>
    <dbReference type="NCBI Taxonomy" id="68223"/>
    <lineage>
        <taxon>Bacteria</taxon>
        <taxon>Bacillati</taxon>
        <taxon>Actinomycetota</taxon>
        <taxon>Actinomycetes</taxon>
        <taxon>Kitasatosporales</taxon>
        <taxon>Streptomycetaceae</taxon>
        <taxon>Streptomyces</taxon>
    </lineage>
</organism>
<accession>A0A0F4JDX0</accession>
<evidence type="ECO:0000313" key="2">
    <source>
        <dbReference type="Proteomes" id="UP000033551"/>
    </source>
</evidence>
<gene>
    <name evidence="1" type="ORF">VR44_15810</name>
</gene>
<name>A0A0F4JDX0_9ACTN</name>
<reference evidence="1 2" key="1">
    <citation type="submission" date="2015-02" db="EMBL/GenBank/DDBJ databases">
        <authorList>
            <person name="Ju K.-S."/>
            <person name="Doroghazi J.R."/>
            <person name="Metcalf W."/>
        </authorList>
    </citation>
    <scope>NUCLEOTIDE SEQUENCE [LARGE SCALE GENOMIC DNA]</scope>
    <source>
        <strain evidence="1 2">NRRL ISP-5550</strain>
    </source>
</reference>
<comment type="caution">
    <text evidence="1">The sequence shown here is derived from an EMBL/GenBank/DDBJ whole genome shotgun (WGS) entry which is preliminary data.</text>
</comment>
<dbReference type="PATRIC" id="fig|68223.7.peg.7569"/>
<protein>
    <submittedName>
        <fullName evidence="1">Uncharacterized protein</fullName>
    </submittedName>
</protein>